<accession>A0A5M6HGG1</accession>
<dbReference type="AlphaFoldDB" id="A0A5M6HGG1"/>
<reference evidence="1 2" key="1">
    <citation type="submission" date="2019-09" db="EMBL/GenBank/DDBJ databases">
        <title>Draft Whole-Genome sequence of Blastochloris sulfoviridis DSM 729.</title>
        <authorList>
            <person name="Meyer T.E."/>
            <person name="Kyndt J.A."/>
        </authorList>
    </citation>
    <scope>NUCLEOTIDE SEQUENCE [LARGE SCALE GENOMIC DNA]</scope>
    <source>
        <strain evidence="1 2">DSM 729</strain>
    </source>
</reference>
<dbReference type="EMBL" id="VWPL01000079">
    <property type="protein sequence ID" value="KAA5594931.1"/>
    <property type="molecule type" value="Genomic_DNA"/>
</dbReference>
<gene>
    <name evidence="1" type="ORF">F1193_16895</name>
</gene>
<evidence type="ECO:0000313" key="2">
    <source>
        <dbReference type="Proteomes" id="UP000323886"/>
    </source>
</evidence>
<protein>
    <submittedName>
        <fullName evidence="1">Uncharacterized protein</fullName>
    </submittedName>
</protein>
<name>A0A5M6HGG1_9HYPH</name>
<comment type="caution">
    <text evidence="1">The sequence shown here is derived from an EMBL/GenBank/DDBJ whole genome shotgun (WGS) entry which is preliminary data.</text>
</comment>
<evidence type="ECO:0000313" key="1">
    <source>
        <dbReference type="EMBL" id="KAA5594931.1"/>
    </source>
</evidence>
<organism evidence="1 2">
    <name type="scientific">Blastochloris sulfoviridis</name>
    <dbReference type="NCBI Taxonomy" id="50712"/>
    <lineage>
        <taxon>Bacteria</taxon>
        <taxon>Pseudomonadati</taxon>
        <taxon>Pseudomonadota</taxon>
        <taxon>Alphaproteobacteria</taxon>
        <taxon>Hyphomicrobiales</taxon>
        <taxon>Blastochloridaceae</taxon>
        <taxon>Blastochloris</taxon>
    </lineage>
</organism>
<proteinExistence type="predicted"/>
<keyword evidence="2" id="KW-1185">Reference proteome</keyword>
<dbReference type="Proteomes" id="UP000323886">
    <property type="component" value="Unassembled WGS sequence"/>
</dbReference>
<sequence>MGNYARCNVLFDMGIAYGEIIIACCPRLHWDVDPVSAVFPRMARALKSSSGTGFQRPTLTGFADPGGYANPLGVAYRFAQQMYRLTITFGGLQRLWEDYSEARQRALEQLLDNFRAIRRRYPTRTDPNDPVNQMPWDDYVRLVESEIEEEDIEDD</sequence>